<dbReference type="SMART" id="SM01190">
    <property type="entry name" value="EMP24_GP25L"/>
    <property type="match status" value="1"/>
</dbReference>
<keyword evidence="6" id="KW-0472">Membrane</keyword>
<evidence type="ECO:0000256" key="7">
    <source>
        <dbReference type="RuleBase" id="RU003827"/>
    </source>
</evidence>
<dbReference type="PANTHER" id="PTHR22811">
    <property type="entry name" value="TRANSMEMBRANE EMP24 DOMAIN-CONTAINING PROTEIN"/>
    <property type="match status" value="1"/>
</dbReference>
<dbReference type="OrthoDB" id="759142at2759"/>
<reference evidence="11" key="1">
    <citation type="submission" date="2021-06" db="EMBL/GenBank/DDBJ databases">
        <authorList>
            <person name="Kallberg Y."/>
            <person name="Tangrot J."/>
            <person name="Rosling A."/>
        </authorList>
    </citation>
    <scope>NUCLEOTIDE SEQUENCE</scope>
    <source>
        <strain evidence="11">CL551</strain>
    </source>
</reference>
<feature type="domain" description="GOLD" evidence="10">
    <location>
        <begin position="40"/>
        <end position="131"/>
    </location>
</feature>
<accession>A0A9N9IHR1</accession>
<dbReference type="AlphaFoldDB" id="A0A9N9IHR1"/>
<dbReference type="EMBL" id="CAJVPV010028347">
    <property type="protein sequence ID" value="CAG8736257.1"/>
    <property type="molecule type" value="Genomic_DNA"/>
</dbReference>
<keyword evidence="4 9" id="KW-0732">Signal</keyword>
<evidence type="ECO:0000313" key="12">
    <source>
        <dbReference type="Proteomes" id="UP000789342"/>
    </source>
</evidence>
<comment type="caution">
    <text evidence="11">The sequence shown here is derived from an EMBL/GenBank/DDBJ whole genome shotgun (WGS) entry which is preliminary data.</text>
</comment>
<dbReference type="InterPro" id="IPR015720">
    <property type="entry name" value="Emp24-like"/>
</dbReference>
<dbReference type="InterPro" id="IPR009038">
    <property type="entry name" value="GOLD_dom"/>
</dbReference>
<sequence length="182" mass="20843">FPLKMEQRFLQYFVLLLSLTTLARGIKFDLPAFPPDSVKSKCLSEYVNAGTLVVVAIKVGGGYNQKVDVEVVDNSEARNKYGHKRDVNEDTRLTFTTHADADISICFTNTLDDQFPPNPQYHRTIELDVDIGAEAIDYNQLIKAEALKPMEAELRKLEEVVQEIVDEMDYLRRREARMRDTN</sequence>
<comment type="similarity">
    <text evidence="2 7">Belongs to the EMP24/GP25L family.</text>
</comment>
<dbReference type="Proteomes" id="UP000789342">
    <property type="component" value="Unassembled WGS sequence"/>
</dbReference>
<evidence type="ECO:0000256" key="4">
    <source>
        <dbReference type="ARBA" id="ARBA00022729"/>
    </source>
</evidence>
<feature type="non-terminal residue" evidence="11">
    <location>
        <position position="1"/>
    </location>
</feature>
<keyword evidence="3 7" id="KW-0812">Transmembrane</keyword>
<evidence type="ECO:0000256" key="1">
    <source>
        <dbReference type="ARBA" id="ARBA00004479"/>
    </source>
</evidence>
<evidence type="ECO:0000256" key="5">
    <source>
        <dbReference type="ARBA" id="ARBA00022989"/>
    </source>
</evidence>
<organism evidence="11 12">
    <name type="scientific">Acaulospora morrowiae</name>
    <dbReference type="NCBI Taxonomy" id="94023"/>
    <lineage>
        <taxon>Eukaryota</taxon>
        <taxon>Fungi</taxon>
        <taxon>Fungi incertae sedis</taxon>
        <taxon>Mucoromycota</taxon>
        <taxon>Glomeromycotina</taxon>
        <taxon>Glomeromycetes</taxon>
        <taxon>Diversisporales</taxon>
        <taxon>Acaulosporaceae</taxon>
        <taxon>Acaulospora</taxon>
    </lineage>
</organism>
<evidence type="ECO:0000256" key="6">
    <source>
        <dbReference type="ARBA" id="ARBA00023136"/>
    </source>
</evidence>
<proteinExistence type="inferred from homology"/>
<dbReference type="Pfam" id="PF01105">
    <property type="entry name" value="EMP24_GP25L"/>
    <property type="match status" value="1"/>
</dbReference>
<feature type="signal peptide" evidence="9">
    <location>
        <begin position="1"/>
        <end position="25"/>
    </location>
</feature>
<evidence type="ECO:0000256" key="8">
    <source>
        <dbReference type="SAM" id="Coils"/>
    </source>
</evidence>
<feature type="coiled-coil region" evidence="8">
    <location>
        <begin position="147"/>
        <end position="174"/>
    </location>
</feature>
<comment type="subcellular location">
    <subcellularLocation>
        <location evidence="1 7">Membrane</location>
        <topology evidence="1 7">Single-pass type I membrane protein</topology>
    </subcellularLocation>
</comment>
<keyword evidence="5" id="KW-1133">Transmembrane helix</keyword>
<dbReference type="PROSITE" id="PS50866">
    <property type="entry name" value="GOLD"/>
    <property type="match status" value="1"/>
</dbReference>
<dbReference type="GO" id="GO:0016020">
    <property type="term" value="C:membrane"/>
    <property type="evidence" value="ECO:0007669"/>
    <property type="project" value="UniProtKB-SubCell"/>
</dbReference>
<evidence type="ECO:0000256" key="9">
    <source>
        <dbReference type="SAM" id="SignalP"/>
    </source>
</evidence>
<protein>
    <submittedName>
        <fullName evidence="11">15228_t:CDS:1</fullName>
    </submittedName>
</protein>
<feature type="chain" id="PRO_5040221261" evidence="9">
    <location>
        <begin position="26"/>
        <end position="182"/>
    </location>
</feature>
<evidence type="ECO:0000256" key="2">
    <source>
        <dbReference type="ARBA" id="ARBA00007104"/>
    </source>
</evidence>
<gene>
    <name evidence="11" type="ORF">AMORRO_LOCUS14396</name>
</gene>
<keyword evidence="12" id="KW-1185">Reference proteome</keyword>
<keyword evidence="8" id="KW-0175">Coiled coil</keyword>
<evidence type="ECO:0000256" key="3">
    <source>
        <dbReference type="ARBA" id="ARBA00022692"/>
    </source>
</evidence>
<name>A0A9N9IHR1_9GLOM</name>
<evidence type="ECO:0000259" key="10">
    <source>
        <dbReference type="PROSITE" id="PS50866"/>
    </source>
</evidence>
<evidence type="ECO:0000313" key="11">
    <source>
        <dbReference type="EMBL" id="CAG8736257.1"/>
    </source>
</evidence>
<feature type="non-terminal residue" evidence="11">
    <location>
        <position position="182"/>
    </location>
</feature>